<proteinExistence type="predicted"/>
<dbReference type="PANTHER" id="PTHR12475">
    <property type="match status" value="1"/>
</dbReference>
<accession>A0A2W5WRP4</accession>
<dbReference type="InterPro" id="IPR029069">
    <property type="entry name" value="HotDog_dom_sf"/>
</dbReference>
<organism evidence="1 2">
    <name type="scientific">Xylanimonas oleitrophica</name>
    <dbReference type="NCBI Taxonomy" id="2607479"/>
    <lineage>
        <taxon>Bacteria</taxon>
        <taxon>Bacillati</taxon>
        <taxon>Actinomycetota</taxon>
        <taxon>Actinomycetes</taxon>
        <taxon>Micrococcales</taxon>
        <taxon>Promicromonosporaceae</taxon>
        <taxon>Xylanimonas</taxon>
    </lineage>
</organism>
<sequence length="188" mass="21205">MTRVLQLAWKTFRPRKPVPGMGVLDPSVTDMRVQPGDLDVLFHVNNGTYLQMMDVARWNYLADLDGFSRLNERRWYPVVAASTMKYKRSLQLRERFRITTRVLGWDPRVVYMEQVFTRGDQLCATGWVAARFLSKSGERIPMSDVVALLGDDAPLASPELPAEVLAWARAVDVAHREAPAADGETAQG</sequence>
<dbReference type="Pfam" id="PF13279">
    <property type="entry name" value="4HBT_2"/>
    <property type="match status" value="1"/>
</dbReference>
<comment type="caution">
    <text evidence="1">The sequence shown here is derived from an EMBL/GenBank/DDBJ whole genome shotgun (WGS) entry which is preliminary data.</text>
</comment>
<protein>
    <submittedName>
        <fullName evidence="1">Acyl-CoA thioesterase</fullName>
    </submittedName>
</protein>
<reference evidence="1 2" key="1">
    <citation type="submission" date="2018-06" db="EMBL/GenBank/DDBJ databases">
        <title>Whole genome sequencing of a novel hydrocarbon degrading bacterial strain, PW21 isolated from oil contaminated produced water sample.</title>
        <authorList>
            <person name="Nagkirti P."/>
            <person name="Shaikh A."/>
            <person name="Gowdaman V."/>
            <person name="Engineer A.E."/>
            <person name="Dagar S."/>
            <person name="Dhakephalkar P.K."/>
        </authorList>
    </citation>
    <scope>NUCLEOTIDE SEQUENCE [LARGE SCALE GENOMIC DNA]</scope>
    <source>
        <strain evidence="1 2">PW21</strain>
    </source>
</reference>
<dbReference type="Proteomes" id="UP000248783">
    <property type="component" value="Unassembled WGS sequence"/>
</dbReference>
<dbReference type="CDD" id="cd00586">
    <property type="entry name" value="4HBT"/>
    <property type="match status" value="1"/>
</dbReference>
<name>A0A2W5WRP4_9MICO</name>
<dbReference type="AlphaFoldDB" id="A0A2W5WRP4"/>
<gene>
    <name evidence="1" type="ORF">DNL40_06555</name>
</gene>
<dbReference type="Gene3D" id="3.10.129.10">
    <property type="entry name" value="Hotdog Thioesterase"/>
    <property type="match status" value="1"/>
</dbReference>
<dbReference type="SUPFAM" id="SSF54637">
    <property type="entry name" value="Thioesterase/thiol ester dehydrase-isomerase"/>
    <property type="match status" value="1"/>
</dbReference>
<keyword evidence="2" id="KW-1185">Reference proteome</keyword>
<dbReference type="EMBL" id="QKWH01000003">
    <property type="protein sequence ID" value="PZR53780.1"/>
    <property type="molecule type" value="Genomic_DNA"/>
</dbReference>
<dbReference type="PANTHER" id="PTHR12475:SF4">
    <property type="entry name" value="PROTEIN THEM6"/>
    <property type="match status" value="1"/>
</dbReference>
<dbReference type="RefSeq" id="WP_111250447.1">
    <property type="nucleotide sequence ID" value="NZ_QKWH01000003.1"/>
</dbReference>
<evidence type="ECO:0000313" key="2">
    <source>
        <dbReference type="Proteomes" id="UP000248783"/>
    </source>
</evidence>
<evidence type="ECO:0000313" key="1">
    <source>
        <dbReference type="EMBL" id="PZR53780.1"/>
    </source>
</evidence>
<dbReference type="InterPro" id="IPR051490">
    <property type="entry name" value="THEM6_lcsJ_thioesterase"/>
</dbReference>